<reference evidence="1 2" key="1">
    <citation type="submission" date="2016-10" db="EMBL/GenBank/DDBJ databases">
        <title>Actinomyces aegypiusis sp. nov., isolated from the Aegypius monachus in Qinghai Tibet Plateau China.</title>
        <authorList>
            <person name="Wang Y."/>
        </authorList>
    </citation>
    <scope>NUCLEOTIDE SEQUENCE [LARGE SCALE GENOMIC DNA]</scope>
    <source>
        <strain evidence="1 2">VUL4_3</strain>
    </source>
</reference>
<accession>A0A1D9MJI4</accession>
<evidence type="ECO:0000313" key="1">
    <source>
        <dbReference type="EMBL" id="AOZ72340.1"/>
    </source>
</evidence>
<keyword evidence="2" id="KW-1185">Reference proteome</keyword>
<dbReference type="RefSeq" id="WP_071163806.1">
    <property type="nucleotide sequence ID" value="NZ_CP017812.1"/>
</dbReference>
<organism evidence="1 2">
    <name type="scientific">Boudabousia tangfeifanii</name>
    <dbReference type="NCBI Taxonomy" id="1912795"/>
    <lineage>
        <taxon>Bacteria</taxon>
        <taxon>Bacillati</taxon>
        <taxon>Actinomycetota</taxon>
        <taxon>Actinomycetes</taxon>
        <taxon>Actinomycetales</taxon>
        <taxon>Actinomycetaceae</taxon>
        <taxon>Boudabousia</taxon>
    </lineage>
</organism>
<sequence length="111" mass="12749">MQLTDDTLVTYQEAGFNGQKRTVTWAEIVREEILESEGMLEFFTIDAPLITNHYSCDQSSCGHDCQAEIAQEWQTLPERFARYVEHQWNNFGSSKGLNDLLDGRVETIESN</sequence>
<gene>
    <name evidence="1" type="ORF">BK816_02685</name>
</gene>
<dbReference type="STRING" id="1912795.BK816_02685"/>
<dbReference type="EMBL" id="CP017812">
    <property type="protein sequence ID" value="AOZ72340.1"/>
    <property type="molecule type" value="Genomic_DNA"/>
</dbReference>
<evidence type="ECO:0000313" key="2">
    <source>
        <dbReference type="Proteomes" id="UP000176288"/>
    </source>
</evidence>
<dbReference type="AlphaFoldDB" id="A0A1D9MJI4"/>
<proteinExistence type="predicted"/>
<name>A0A1D9MJI4_9ACTO</name>
<dbReference type="Proteomes" id="UP000176288">
    <property type="component" value="Chromosome"/>
</dbReference>
<dbReference type="KEGG" id="avu:BK816_02685"/>
<protein>
    <submittedName>
        <fullName evidence="1">Uncharacterized protein</fullName>
    </submittedName>
</protein>